<dbReference type="EMBL" id="FNKM01000002">
    <property type="protein sequence ID" value="SDR33164.1"/>
    <property type="molecule type" value="Genomic_DNA"/>
</dbReference>
<dbReference type="EMBL" id="VFES01000006">
    <property type="protein sequence ID" value="TWR66751.1"/>
    <property type="molecule type" value="Genomic_DNA"/>
</dbReference>
<dbReference type="OrthoDB" id="6915012at2"/>
<evidence type="ECO:0000313" key="2">
    <source>
        <dbReference type="EMBL" id="TWR66751.1"/>
    </source>
</evidence>
<dbReference type="Proteomes" id="UP000198740">
    <property type="component" value="Unassembled WGS sequence"/>
</dbReference>
<keyword evidence="3" id="KW-1185">Reference proteome</keyword>
<comment type="caution">
    <text evidence="2">The sequence shown here is derived from an EMBL/GenBank/DDBJ whole genome shotgun (WGS) entry which is preliminary data.</text>
</comment>
<evidence type="ECO:0000313" key="1">
    <source>
        <dbReference type="EMBL" id="SDR33164.1"/>
    </source>
</evidence>
<accession>A0A1H1I608</accession>
<reference evidence="2 4" key="2">
    <citation type="submission" date="2019-06" db="EMBL/GenBank/DDBJ databases">
        <title>Pseudomonas bimorpha sp. nov. isolated from bovine raw milk and skim milk concentrate.</title>
        <authorList>
            <person name="Hofmann K."/>
            <person name="Huptas C."/>
            <person name="Doll E."/>
            <person name="Scherer S."/>
            <person name="Wenning M."/>
        </authorList>
    </citation>
    <scope>NUCLEOTIDE SEQUENCE [LARGE SCALE GENOMIC DNA]</scope>
    <source>
        <strain evidence="2 4">DSM 17515</strain>
    </source>
</reference>
<dbReference type="Proteomes" id="UP000317267">
    <property type="component" value="Unassembled WGS sequence"/>
</dbReference>
<dbReference type="AlphaFoldDB" id="A0A1H1I608"/>
<evidence type="ECO:0000313" key="4">
    <source>
        <dbReference type="Proteomes" id="UP000317267"/>
    </source>
</evidence>
<evidence type="ECO:0000313" key="3">
    <source>
        <dbReference type="Proteomes" id="UP000198740"/>
    </source>
</evidence>
<reference evidence="1 3" key="1">
    <citation type="submission" date="2016-10" db="EMBL/GenBank/DDBJ databases">
        <authorList>
            <person name="Varghese N."/>
            <person name="Submissions S."/>
        </authorList>
    </citation>
    <scope>NUCLEOTIDE SEQUENCE [LARGE SCALE GENOMIC DNA]</scope>
    <source>
        <strain evidence="1 3">BS2976</strain>
    </source>
</reference>
<gene>
    <name evidence="2" type="ORF">FIV39_12795</name>
    <name evidence="1" type="ORF">SAMN04490186_5218</name>
</gene>
<dbReference type="RefSeq" id="WP_090406541.1">
    <property type="nucleotide sequence ID" value="NZ_FNKM01000002.1"/>
</dbReference>
<name>A0A1H1I608_9PSED</name>
<sequence>MLSDLIKLLDERATEAGFTSPENGVLTFIDDPHWPGPPPTTQLKYWSTTFASVLLVRVDGATAEEAWIETKHAEAFLDAGLLRLEKKGSVVDGYLVLALAQSNEELKQFINDVEKDTRFVRKHVVYKDADGWQRCQRITPLGLAGPYEQADYSQFVPENEEMAGLLASLSTSKGKELARNHGKKWDLNE</sequence>
<protein>
    <submittedName>
        <fullName evidence="2">Uncharacterized protein</fullName>
    </submittedName>
</protein>
<proteinExistence type="predicted"/>
<organism evidence="2 4">
    <name type="scientific">Pseudomonas grimontii</name>
    <dbReference type="NCBI Taxonomy" id="129847"/>
    <lineage>
        <taxon>Bacteria</taxon>
        <taxon>Pseudomonadati</taxon>
        <taxon>Pseudomonadota</taxon>
        <taxon>Gammaproteobacteria</taxon>
        <taxon>Pseudomonadales</taxon>
        <taxon>Pseudomonadaceae</taxon>
        <taxon>Pseudomonas</taxon>
    </lineage>
</organism>